<reference evidence="9" key="1">
    <citation type="submission" date="2022-12" db="EMBL/GenBank/DDBJ databases">
        <title>Chromosome-level genome assembly of the bean flower thrips Megalurothrips usitatus.</title>
        <authorList>
            <person name="Ma L."/>
            <person name="Liu Q."/>
            <person name="Li H."/>
            <person name="Cai W."/>
        </authorList>
    </citation>
    <scope>NUCLEOTIDE SEQUENCE</scope>
    <source>
        <strain evidence="9">Cailab_2022a</strain>
    </source>
</reference>
<evidence type="ECO:0000256" key="1">
    <source>
        <dbReference type="ARBA" id="ARBA00004141"/>
    </source>
</evidence>
<feature type="transmembrane region" description="Helical" evidence="7">
    <location>
        <begin position="53"/>
        <end position="72"/>
    </location>
</feature>
<evidence type="ECO:0000256" key="3">
    <source>
        <dbReference type="ARBA" id="ARBA00022692"/>
    </source>
</evidence>
<feature type="compositionally biased region" description="Basic and acidic residues" evidence="6">
    <location>
        <begin position="466"/>
        <end position="475"/>
    </location>
</feature>
<dbReference type="GO" id="GO:0005886">
    <property type="term" value="C:plasma membrane"/>
    <property type="evidence" value="ECO:0007669"/>
    <property type="project" value="InterPro"/>
</dbReference>
<dbReference type="EMBL" id="JAPTSV010000004">
    <property type="protein sequence ID" value="KAJ1528645.1"/>
    <property type="molecule type" value="Genomic_DNA"/>
</dbReference>
<evidence type="ECO:0000256" key="5">
    <source>
        <dbReference type="ARBA" id="ARBA00023136"/>
    </source>
</evidence>
<dbReference type="PRINTS" id="PR00342">
    <property type="entry name" value="RHESUSRHD"/>
</dbReference>
<name>A0AAV7XUV0_9NEOP</name>
<keyword evidence="10" id="KW-1185">Reference proteome</keyword>
<proteinExistence type="inferred from homology"/>
<feature type="transmembrane region" description="Helical" evidence="7">
    <location>
        <begin position="216"/>
        <end position="233"/>
    </location>
</feature>
<comment type="similarity">
    <text evidence="2">Belongs to the ammonium transporter (TC 2.A.49) family. Rh subfamily.</text>
</comment>
<dbReference type="Pfam" id="PF00909">
    <property type="entry name" value="Ammonium_transp"/>
    <property type="match status" value="1"/>
</dbReference>
<organism evidence="9 10">
    <name type="scientific">Megalurothrips usitatus</name>
    <name type="common">bean blossom thrips</name>
    <dbReference type="NCBI Taxonomy" id="439358"/>
    <lineage>
        <taxon>Eukaryota</taxon>
        <taxon>Metazoa</taxon>
        <taxon>Ecdysozoa</taxon>
        <taxon>Arthropoda</taxon>
        <taxon>Hexapoda</taxon>
        <taxon>Insecta</taxon>
        <taxon>Pterygota</taxon>
        <taxon>Neoptera</taxon>
        <taxon>Paraneoptera</taxon>
        <taxon>Thysanoptera</taxon>
        <taxon>Terebrantia</taxon>
        <taxon>Thripoidea</taxon>
        <taxon>Thripidae</taxon>
        <taxon>Megalurothrips</taxon>
    </lineage>
</organism>
<evidence type="ECO:0000256" key="4">
    <source>
        <dbReference type="ARBA" id="ARBA00022989"/>
    </source>
</evidence>
<dbReference type="Proteomes" id="UP001075354">
    <property type="component" value="Chromosome 4"/>
</dbReference>
<feature type="transmembrane region" description="Helical" evidence="7">
    <location>
        <begin position="182"/>
        <end position="204"/>
    </location>
</feature>
<evidence type="ECO:0000256" key="6">
    <source>
        <dbReference type="SAM" id="MobiDB-lite"/>
    </source>
</evidence>
<feature type="transmembrane region" description="Helical" evidence="7">
    <location>
        <begin position="265"/>
        <end position="285"/>
    </location>
</feature>
<dbReference type="InterPro" id="IPR029020">
    <property type="entry name" value="Ammonium/urea_transptr"/>
</dbReference>
<feature type="compositionally biased region" description="Polar residues" evidence="6">
    <location>
        <begin position="450"/>
        <end position="462"/>
    </location>
</feature>
<keyword evidence="3 7" id="KW-0812">Transmembrane</keyword>
<dbReference type="AlphaFoldDB" id="A0AAV7XUV0"/>
<feature type="transmembrane region" description="Helical" evidence="7">
    <location>
        <begin position="306"/>
        <end position="324"/>
    </location>
</feature>
<dbReference type="PANTHER" id="PTHR11730">
    <property type="entry name" value="AMMONIUM TRANSPORTER"/>
    <property type="match status" value="1"/>
</dbReference>
<dbReference type="PANTHER" id="PTHR11730:SF60">
    <property type="entry name" value="RH50, ISOFORM D"/>
    <property type="match status" value="1"/>
</dbReference>
<dbReference type="InterPro" id="IPR024041">
    <property type="entry name" value="NH4_transpt_AmtB-like_dom"/>
</dbReference>
<evidence type="ECO:0000256" key="7">
    <source>
        <dbReference type="SAM" id="Phobius"/>
    </source>
</evidence>
<feature type="transmembrane region" description="Helical" evidence="7">
    <location>
        <begin position="115"/>
        <end position="134"/>
    </location>
</feature>
<accession>A0AAV7XUV0</accession>
<evidence type="ECO:0000256" key="2">
    <source>
        <dbReference type="ARBA" id="ARBA00011036"/>
    </source>
</evidence>
<dbReference type="InterPro" id="IPR002229">
    <property type="entry name" value="RhesusRHD"/>
</dbReference>
<comment type="subcellular location">
    <subcellularLocation>
        <location evidence="1">Membrane</location>
        <topology evidence="1">Multi-pass membrane protein</topology>
    </subcellularLocation>
</comment>
<keyword evidence="4 7" id="KW-1133">Transmembrane helix</keyword>
<comment type="caution">
    <text evidence="9">The sequence shown here is derived from an EMBL/GenBank/DDBJ whole genome shotgun (WGS) entry which is preliminary data.</text>
</comment>
<evidence type="ECO:0000313" key="10">
    <source>
        <dbReference type="Proteomes" id="UP001075354"/>
    </source>
</evidence>
<evidence type="ECO:0000313" key="9">
    <source>
        <dbReference type="EMBL" id="KAJ1528645.1"/>
    </source>
</evidence>
<feature type="transmembrane region" description="Helical" evidence="7">
    <location>
        <begin position="29"/>
        <end position="47"/>
    </location>
</feature>
<dbReference type="GO" id="GO:0097272">
    <property type="term" value="P:ammonium homeostasis"/>
    <property type="evidence" value="ECO:0007669"/>
    <property type="project" value="TreeGrafter"/>
</dbReference>
<evidence type="ECO:0000259" key="8">
    <source>
        <dbReference type="Pfam" id="PF00909"/>
    </source>
</evidence>
<keyword evidence="5 7" id="KW-0472">Membrane</keyword>
<sequence>MYVAVVRYDGMEAGRMLGGTMTMISTTQVFQDVHVMIFVGFGFLMMFLRKYGYSAVGFTLLLGAVMVQWAMLCQGFFRMTEGKILVSMVSLLNADVATAAVLISMGAVLGKTTPLQLVVMGLVEMVVFAANEYMSSHVLKAVDLGGSMVVHVFGAYFGLAVSRAMGRPADTSREGSSYASDLFAMIGTVFLWLFWPSFNGALAADQARHRAVINTYLALASGCVVAFAVSSLVRRGKFNMVHVQNATLAGGVAMGTAADLMVQPVGALVIGGLAGALSVVGYAYLQPIVLDKLKVHDTCGVHNLHGMPGVFAGLVGAVMAAIAGTDTYGGALYQQFPAMTPRAGKQLEEVQEYLTNFAMQPGEGRSALQQAGFQLASLTVTLAVSVVSGTVTGHVMRQERLFRQPGKDGLFEDGPHWDVADEEVGDGGEGALTATPATTTVATLSVRKGSASSADAANNIPTLSAEVEREDGSKW</sequence>
<protein>
    <recommendedName>
        <fullName evidence="8">Ammonium transporter AmtB-like domain-containing protein</fullName>
    </recommendedName>
</protein>
<gene>
    <name evidence="9" type="ORF">ONE63_007040</name>
</gene>
<feature type="region of interest" description="Disordered" evidence="6">
    <location>
        <begin position="447"/>
        <end position="475"/>
    </location>
</feature>
<dbReference type="SUPFAM" id="SSF111352">
    <property type="entry name" value="Ammonium transporter"/>
    <property type="match status" value="1"/>
</dbReference>
<feature type="transmembrane region" description="Helical" evidence="7">
    <location>
        <begin position="141"/>
        <end position="162"/>
    </location>
</feature>
<feature type="transmembrane region" description="Helical" evidence="7">
    <location>
        <begin position="84"/>
        <end position="109"/>
    </location>
</feature>
<dbReference type="GO" id="GO:0008519">
    <property type="term" value="F:ammonium channel activity"/>
    <property type="evidence" value="ECO:0007669"/>
    <property type="project" value="InterPro"/>
</dbReference>
<dbReference type="Gene3D" id="1.10.3430.10">
    <property type="entry name" value="Ammonium transporter AmtB like domains"/>
    <property type="match status" value="1"/>
</dbReference>
<feature type="domain" description="Ammonium transporter AmtB-like" evidence="8">
    <location>
        <begin position="11"/>
        <end position="396"/>
    </location>
</feature>